<dbReference type="Proteomes" id="UP001302812">
    <property type="component" value="Unassembled WGS sequence"/>
</dbReference>
<feature type="compositionally biased region" description="Polar residues" evidence="1">
    <location>
        <begin position="628"/>
        <end position="639"/>
    </location>
</feature>
<evidence type="ECO:0000256" key="1">
    <source>
        <dbReference type="SAM" id="MobiDB-lite"/>
    </source>
</evidence>
<feature type="region of interest" description="Disordered" evidence="1">
    <location>
        <begin position="287"/>
        <end position="307"/>
    </location>
</feature>
<feature type="region of interest" description="Disordered" evidence="1">
    <location>
        <begin position="74"/>
        <end position="275"/>
    </location>
</feature>
<feature type="compositionally biased region" description="Low complexity" evidence="1">
    <location>
        <begin position="232"/>
        <end position="241"/>
    </location>
</feature>
<reference evidence="2" key="2">
    <citation type="submission" date="2023-05" db="EMBL/GenBank/DDBJ databases">
        <authorList>
            <consortium name="Lawrence Berkeley National Laboratory"/>
            <person name="Steindorff A."/>
            <person name="Hensen N."/>
            <person name="Bonometti L."/>
            <person name="Westerberg I."/>
            <person name="Brannstrom I.O."/>
            <person name="Guillou S."/>
            <person name="Cros-Aarteil S."/>
            <person name="Calhoun S."/>
            <person name="Haridas S."/>
            <person name="Kuo A."/>
            <person name="Mondo S."/>
            <person name="Pangilinan J."/>
            <person name="Riley R."/>
            <person name="Labutti K."/>
            <person name="Andreopoulos B."/>
            <person name="Lipzen A."/>
            <person name="Chen C."/>
            <person name="Yanf M."/>
            <person name="Daum C."/>
            <person name="Ng V."/>
            <person name="Clum A."/>
            <person name="Ohm R."/>
            <person name="Martin F."/>
            <person name="Silar P."/>
            <person name="Natvig D."/>
            <person name="Lalanne C."/>
            <person name="Gautier V."/>
            <person name="Ament-Velasquez S.L."/>
            <person name="Kruys A."/>
            <person name="Hutchinson M.I."/>
            <person name="Powell A.J."/>
            <person name="Barry K."/>
            <person name="Miller A.N."/>
            <person name="Grigoriev I.V."/>
            <person name="Debuchy R."/>
            <person name="Gladieux P."/>
            <person name="Thoren M.H."/>
            <person name="Johannesson H."/>
        </authorList>
    </citation>
    <scope>NUCLEOTIDE SEQUENCE</scope>
    <source>
        <strain evidence="2">CBS 508.74</strain>
    </source>
</reference>
<dbReference type="EMBL" id="MU853351">
    <property type="protein sequence ID" value="KAK4110359.1"/>
    <property type="molecule type" value="Genomic_DNA"/>
</dbReference>
<evidence type="ECO:0008006" key="4">
    <source>
        <dbReference type="Google" id="ProtNLM"/>
    </source>
</evidence>
<accession>A0AAN6QL57</accession>
<feature type="region of interest" description="Disordered" evidence="1">
    <location>
        <begin position="488"/>
        <end position="512"/>
    </location>
</feature>
<proteinExistence type="predicted"/>
<gene>
    <name evidence="2" type="ORF">N656DRAFT_800246</name>
</gene>
<dbReference type="AlphaFoldDB" id="A0AAN6QL57"/>
<feature type="region of interest" description="Disordered" evidence="1">
    <location>
        <begin position="536"/>
        <end position="558"/>
    </location>
</feature>
<feature type="compositionally biased region" description="Low complexity" evidence="1">
    <location>
        <begin position="178"/>
        <end position="191"/>
    </location>
</feature>
<feature type="region of interest" description="Disordered" evidence="1">
    <location>
        <begin position="622"/>
        <end position="651"/>
    </location>
</feature>
<evidence type="ECO:0000313" key="2">
    <source>
        <dbReference type="EMBL" id="KAK4110359.1"/>
    </source>
</evidence>
<feature type="region of interest" description="Disordered" evidence="1">
    <location>
        <begin position="1"/>
        <end position="49"/>
    </location>
</feature>
<dbReference type="PANTHER" id="PTHR38166:SF1">
    <property type="entry name" value="C2H2-TYPE DOMAIN-CONTAINING PROTEIN"/>
    <property type="match status" value="1"/>
</dbReference>
<feature type="region of interest" description="Disordered" evidence="1">
    <location>
        <begin position="337"/>
        <end position="414"/>
    </location>
</feature>
<name>A0AAN6QL57_9PEZI</name>
<keyword evidence="3" id="KW-1185">Reference proteome</keyword>
<feature type="compositionally biased region" description="Basic and acidic residues" evidence="1">
    <location>
        <begin position="373"/>
        <end position="397"/>
    </location>
</feature>
<reference evidence="2" key="1">
    <citation type="journal article" date="2023" name="Mol. Phylogenet. Evol.">
        <title>Genome-scale phylogeny and comparative genomics of the fungal order Sordariales.</title>
        <authorList>
            <person name="Hensen N."/>
            <person name="Bonometti L."/>
            <person name="Westerberg I."/>
            <person name="Brannstrom I.O."/>
            <person name="Guillou S."/>
            <person name="Cros-Aarteil S."/>
            <person name="Calhoun S."/>
            <person name="Haridas S."/>
            <person name="Kuo A."/>
            <person name="Mondo S."/>
            <person name="Pangilinan J."/>
            <person name="Riley R."/>
            <person name="LaButti K."/>
            <person name="Andreopoulos B."/>
            <person name="Lipzen A."/>
            <person name="Chen C."/>
            <person name="Yan M."/>
            <person name="Daum C."/>
            <person name="Ng V."/>
            <person name="Clum A."/>
            <person name="Steindorff A."/>
            <person name="Ohm R.A."/>
            <person name="Martin F."/>
            <person name="Silar P."/>
            <person name="Natvig D.O."/>
            <person name="Lalanne C."/>
            <person name="Gautier V."/>
            <person name="Ament-Velasquez S.L."/>
            <person name="Kruys A."/>
            <person name="Hutchinson M.I."/>
            <person name="Powell A.J."/>
            <person name="Barry K."/>
            <person name="Miller A.N."/>
            <person name="Grigoriev I.V."/>
            <person name="Debuchy R."/>
            <person name="Gladieux P."/>
            <person name="Hiltunen Thoren M."/>
            <person name="Johannesson H."/>
        </authorList>
    </citation>
    <scope>NUCLEOTIDE SEQUENCE</scope>
    <source>
        <strain evidence="2">CBS 508.74</strain>
    </source>
</reference>
<dbReference type="RefSeq" id="XP_064667929.1">
    <property type="nucleotide sequence ID" value="XM_064817986.1"/>
</dbReference>
<comment type="caution">
    <text evidence="2">The sequence shown here is derived from an EMBL/GenBank/DDBJ whole genome shotgun (WGS) entry which is preliminary data.</text>
</comment>
<sequence>MASARHGYRANAHDKARSGTSDDETELIDELGHNHSSSDEPGSDNDAAYSGRLDAIDRIMKSFCASLDSKLAAAGAPTVKKVAEPAEPISLDKSRIVTIRPAQEPRASSPRKRAPRSLKSPASPAPPINRQPDTPASPVGGSTSTVRTRGAHISSAPRPQVMVQGQVEGQRPATRVSPAAPLAFAQPQQSLGPPPPPAAPAGDLDSALGPTVAAPGGSVSRPWEHIDRLRRTTYASRSARTAARRRSRTNGPEAAHGEEDRSSTVPARGEPGLLDVSGLAGDVVQETTPGQASQATTTSSNELSATMSTVSSSLPDISQQLFGMGGESSLFLHMTAMPSPSPEVSHHSQYHALTTPPEEETLEGEIVPATNSPEHREKPRKTLESEAKAAADGDGDGRRKRPKRAPLESPVDREKRGKKFACPYYKRNPKKYRNWTSCPGPGWDEVHRVKTHLYRRHPLPIQCPRCWAVFKADGQLQSHLQQDPACTIQGNRMPHEGFTKDQEKRLRSRKKAHADMTDEDKWREIYAILFPDDDQSAVPSPYYDSDNDNEGGEHADGTELEDYATFVRREMPTLVRRELEVLFEGEFRDIEERLRPRIADIVLNLQPRLLSLYKQSQLPLSEYGPQDTDGSGTVPTPTVSHGKDTVTRADGGTPVAAPSDGFFYGDLSGVNGDMGENWIGGHTPQLQLPETGGLGLNWDFEFDRLLNPMMFMPPGMESG</sequence>
<feature type="compositionally biased region" description="Low complexity" evidence="1">
    <location>
        <begin position="200"/>
        <end position="209"/>
    </location>
</feature>
<dbReference type="GeneID" id="89942111"/>
<protein>
    <recommendedName>
        <fullName evidence="4">C2H2-type domain-containing protein</fullName>
    </recommendedName>
</protein>
<dbReference type="PANTHER" id="PTHR38166">
    <property type="entry name" value="C2H2-TYPE DOMAIN-CONTAINING PROTEIN-RELATED"/>
    <property type="match status" value="1"/>
</dbReference>
<organism evidence="2 3">
    <name type="scientific">Canariomyces notabilis</name>
    <dbReference type="NCBI Taxonomy" id="2074819"/>
    <lineage>
        <taxon>Eukaryota</taxon>
        <taxon>Fungi</taxon>
        <taxon>Dikarya</taxon>
        <taxon>Ascomycota</taxon>
        <taxon>Pezizomycotina</taxon>
        <taxon>Sordariomycetes</taxon>
        <taxon>Sordariomycetidae</taxon>
        <taxon>Sordariales</taxon>
        <taxon>Chaetomiaceae</taxon>
        <taxon>Canariomyces</taxon>
    </lineage>
</organism>
<feature type="compositionally biased region" description="Basic and acidic residues" evidence="1">
    <location>
        <begin position="493"/>
        <end position="505"/>
    </location>
</feature>
<evidence type="ECO:0000313" key="3">
    <source>
        <dbReference type="Proteomes" id="UP001302812"/>
    </source>
</evidence>